<evidence type="ECO:0000256" key="2">
    <source>
        <dbReference type="ARBA" id="ARBA00004651"/>
    </source>
</evidence>
<dbReference type="Proteomes" id="UP000190449">
    <property type="component" value="Unassembled WGS sequence"/>
</dbReference>
<feature type="transmembrane region" description="Helical" evidence="10">
    <location>
        <begin position="192"/>
        <end position="207"/>
    </location>
</feature>
<evidence type="ECO:0000256" key="8">
    <source>
        <dbReference type="ARBA" id="ARBA00022989"/>
    </source>
</evidence>
<feature type="transmembrane region" description="Helical" evidence="10">
    <location>
        <begin position="76"/>
        <end position="96"/>
    </location>
</feature>
<evidence type="ECO:0000256" key="1">
    <source>
        <dbReference type="ARBA" id="ARBA00002672"/>
    </source>
</evidence>
<comment type="function">
    <text evidence="1">Required for nicotinamide riboside transport across the inner membrane.</text>
</comment>
<comment type="similarity">
    <text evidence="3">Belongs to the nicotinamide ribonucleoside (NR) uptake permease (TC 4.B.1) family.</text>
</comment>
<evidence type="ECO:0000256" key="3">
    <source>
        <dbReference type="ARBA" id="ARBA00006669"/>
    </source>
</evidence>
<dbReference type="GO" id="GO:0005886">
    <property type="term" value="C:plasma membrane"/>
    <property type="evidence" value="ECO:0007669"/>
    <property type="project" value="UniProtKB-SubCell"/>
</dbReference>
<dbReference type="Pfam" id="PF04973">
    <property type="entry name" value="NMN_transporter"/>
    <property type="match status" value="1"/>
</dbReference>
<keyword evidence="5" id="KW-0813">Transport</keyword>
<dbReference type="GO" id="GO:0034257">
    <property type="term" value="F:nicotinamide riboside transmembrane transporter activity"/>
    <property type="evidence" value="ECO:0007669"/>
    <property type="project" value="InterPro"/>
</dbReference>
<dbReference type="NCBIfam" id="TIGR01528">
    <property type="entry name" value="NMN_trans_PnuC"/>
    <property type="match status" value="1"/>
</dbReference>
<evidence type="ECO:0000313" key="12">
    <source>
        <dbReference type="Proteomes" id="UP000190449"/>
    </source>
</evidence>
<evidence type="ECO:0000256" key="4">
    <source>
        <dbReference type="ARBA" id="ARBA00017522"/>
    </source>
</evidence>
<feature type="transmembrane region" description="Helical" evidence="10">
    <location>
        <begin position="102"/>
        <end position="120"/>
    </location>
</feature>
<keyword evidence="9 10" id="KW-0472">Membrane</keyword>
<keyword evidence="7 10" id="KW-0812">Transmembrane</keyword>
<dbReference type="InterPro" id="IPR006419">
    <property type="entry name" value="NMN_transpt_PnuC"/>
</dbReference>
<sequence>MSLVWRPGFYAESYVFFMKDFIRLELAGWKPWEVVWLLFALLAVVAISLIQGETLLGIISATTGTICVILTGKGKLSAYILGLINVLLYADIAYRATLYGETMLNLLYYLPMQFVGWFSWKKHMDSNNGEVLKRRLTKTGRLISFVAILAGTILYAFILKKMGDSLPFVDAFTTIASIYALFASVKRFAEQWIVWIIIDAASVYMWAMTFVNTAEYIATLVMWCVYLVLP</sequence>
<dbReference type="AlphaFoldDB" id="A0A1T4KIB5"/>
<keyword evidence="8 10" id="KW-1133">Transmembrane helix</keyword>
<comment type="subcellular location">
    <subcellularLocation>
        <location evidence="2">Cell membrane</location>
        <topology evidence="2">Multi-pass membrane protein</topology>
    </subcellularLocation>
</comment>
<feature type="transmembrane region" description="Helical" evidence="10">
    <location>
        <begin position="165"/>
        <end position="185"/>
    </location>
</feature>
<gene>
    <name evidence="11" type="ORF">SAMN02745108_00522</name>
</gene>
<reference evidence="11 12" key="1">
    <citation type="submission" date="2017-02" db="EMBL/GenBank/DDBJ databases">
        <authorList>
            <person name="Peterson S.W."/>
        </authorList>
    </citation>
    <scope>NUCLEOTIDE SEQUENCE [LARGE SCALE GENOMIC DNA]</scope>
    <source>
        <strain evidence="11 12">ATCC 43854</strain>
    </source>
</reference>
<feature type="transmembrane region" description="Helical" evidence="10">
    <location>
        <begin position="141"/>
        <end position="159"/>
    </location>
</feature>
<name>A0A1T4KIB5_9BACT</name>
<dbReference type="PANTHER" id="PTHR36122:SF2">
    <property type="entry name" value="NICOTINAMIDE RIBOSIDE TRANSPORTER PNUC"/>
    <property type="match status" value="1"/>
</dbReference>
<dbReference type="PANTHER" id="PTHR36122">
    <property type="entry name" value="NICOTINAMIDE RIBOSIDE TRANSPORTER PNUC"/>
    <property type="match status" value="1"/>
</dbReference>
<evidence type="ECO:0000256" key="6">
    <source>
        <dbReference type="ARBA" id="ARBA00022475"/>
    </source>
</evidence>
<organism evidence="11 12">
    <name type="scientific">Fibrobacter intestinalis</name>
    <dbReference type="NCBI Taxonomy" id="28122"/>
    <lineage>
        <taxon>Bacteria</taxon>
        <taxon>Pseudomonadati</taxon>
        <taxon>Fibrobacterota</taxon>
        <taxon>Fibrobacteria</taxon>
        <taxon>Fibrobacterales</taxon>
        <taxon>Fibrobacteraceae</taxon>
        <taxon>Fibrobacter</taxon>
    </lineage>
</organism>
<feature type="transmembrane region" description="Helical" evidence="10">
    <location>
        <begin position="34"/>
        <end position="56"/>
    </location>
</feature>
<keyword evidence="6" id="KW-1003">Cell membrane</keyword>
<dbReference type="STRING" id="28122.SAMN02745108_00522"/>
<evidence type="ECO:0000256" key="5">
    <source>
        <dbReference type="ARBA" id="ARBA00022448"/>
    </source>
</evidence>
<accession>A0A1T4KIB5</accession>
<proteinExistence type="inferred from homology"/>
<evidence type="ECO:0000256" key="7">
    <source>
        <dbReference type="ARBA" id="ARBA00022692"/>
    </source>
</evidence>
<evidence type="ECO:0000256" key="10">
    <source>
        <dbReference type="SAM" id="Phobius"/>
    </source>
</evidence>
<protein>
    <recommendedName>
        <fullName evidence="4">Nicotinamide riboside transporter PnuC</fullName>
    </recommendedName>
</protein>
<dbReference type="EMBL" id="FUWU01000005">
    <property type="protein sequence ID" value="SJZ42182.1"/>
    <property type="molecule type" value="Genomic_DNA"/>
</dbReference>
<evidence type="ECO:0000313" key="11">
    <source>
        <dbReference type="EMBL" id="SJZ42182.1"/>
    </source>
</evidence>
<evidence type="ECO:0000256" key="9">
    <source>
        <dbReference type="ARBA" id="ARBA00023136"/>
    </source>
</evidence>